<sequence>MIATTSFSNPITEPAGLPAKQSTGRLQRLTAAVSSAKPFYQELTLASATNAEPLLIKLLQRHCCETGWIVLVAPQQLPSKALASYLQLPIDRILVIHPETIKDPATTLMKLLHSASCRVVINFTELASAALTSELSQCAARQQRWFYQMNQITTQTH</sequence>
<evidence type="ECO:0000313" key="2">
    <source>
        <dbReference type="Proteomes" id="UP000704611"/>
    </source>
</evidence>
<protein>
    <recommendedName>
        <fullName evidence="3">SOS cell division inhibitor SulA</fullName>
    </recommendedName>
</protein>
<dbReference type="RefSeq" id="WP_217671324.1">
    <property type="nucleotide sequence ID" value="NZ_JAHRID010000011.1"/>
</dbReference>
<keyword evidence="2" id="KW-1185">Reference proteome</keyword>
<evidence type="ECO:0008006" key="3">
    <source>
        <dbReference type="Google" id="ProtNLM"/>
    </source>
</evidence>
<comment type="caution">
    <text evidence="1">The sequence shown here is derived from an EMBL/GenBank/DDBJ whole genome shotgun (WGS) entry which is preliminary data.</text>
</comment>
<dbReference type="Proteomes" id="UP000704611">
    <property type="component" value="Unassembled WGS sequence"/>
</dbReference>
<accession>A0ABS6MQA1</accession>
<reference evidence="1 2" key="1">
    <citation type="submission" date="2021-06" db="EMBL/GenBank/DDBJ databases">
        <title>Rheinheimera indica sp. nov., isolated from deep-sea sediment.</title>
        <authorList>
            <person name="Wang Z."/>
            <person name="Zhang X.-Y."/>
        </authorList>
    </citation>
    <scope>NUCLEOTIDE SEQUENCE [LARGE SCALE GENOMIC DNA]</scope>
    <source>
        <strain evidence="1 2">SM2107</strain>
    </source>
</reference>
<evidence type="ECO:0000313" key="1">
    <source>
        <dbReference type="EMBL" id="MBV2131004.1"/>
    </source>
</evidence>
<proteinExistence type="predicted"/>
<gene>
    <name evidence="1" type="ORF">KQY15_18040</name>
</gene>
<dbReference type="EMBL" id="JAHRID010000011">
    <property type="protein sequence ID" value="MBV2131004.1"/>
    <property type="molecule type" value="Genomic_DNA"/>
</dbReference>
<name>A0ABS6MQA1_9GAMM</name>
<organism evidence="1 2">
    <name type="scientific">Arsukibacterium indicum</name>
    <dbReference type="NCBI Taxonomy" id="2848612"/>
    <lineage>
        <taxon>Bacteria</taxon>
        <taxon>Pseudomonadati</taxon>
        <taxon>Pseudomonadota</taxon>
        <taxon>Gammaproteobacteria</taxon>
        <taxon>Chromatiales</taxon>
        <taxon>Chromatiaceae</taxon>
        <taxon>Arsukibacterium</taxon>
    </lineage>
</organism>